<feature type="compositionally biased region" description="Acidic residues" evidence="1">
    <location>
        <begin position="141"/>
        <end position="159"/>
    </location>
</feature>
<dbReference type="Pfam" id="PF11298">
    <property type="entry name" value="DUF3099"/>
    <property type="match status" value="1"/>
</dbReference>
<organism evidence="3 4">
    <name type="scientific">Isoptericola luteus</name>
    <dbReference type="NCBI Taxonomy" id="2879484"/>
    <lineage>
        <taxon>Bacteria</taxon>
        <taxon>Bacillati</taxon>
        <taxon>Actinomycetota</taxon>
        <taxon>Actinomycetes</taxon>
        <taxon>Micrococcales</taxon>
        <taxon>Promicromonosporaceae</taxon>
        <taxon>Isoptericola</taxon>
    </lineage>
</organism>
<comment type="caution">
    <text evidence="3">The sequence shown here is derived from an EMBL/GenBank/DDBJ whole genome shotgun (WGS) entry which is preliminary data.</text>
</comment>
<feature type="compositionally biased region" description="Basic and acidic residues" evidence="1">
    <location>
        <begin position="160"/>
        <end position="174"/>
    </location>
</feature>
<accession>A0ABS7ZEW7</accession>
<evidence type="ECO:0000256" key="2">
    <source>
        <dbReference type="SAM" id="Phobius"/>
    </source>
</evidence>
<sequence length="174" mass="18480">MSNARSTPAGAPSPGRGQPPAQGPADVPSITNAPEPLSEDQARRTRRYLVQMGIRLVCFLSAIFLARGILWLQMVLLAAAVVLPYSAVLFANAGRDRVTYDTSPFVRADLPALRAPADPAPAPPGDAASPSSGPGRVIEHQDDEAPDDTDAREDTDDTRDDTPGTRSDDPTKEH</sequence>
<dbReference type="Proteomes" id="UP001319870">
    <property type="component" value="Unassembled WGS sequence"/>
</dbReference>
<reference evidence="3 4" key="1">
    <citation type="submission" date="2021-09" db="EMBL/GenBank/DDBJ databases">
        <title>Isoptericola luteus sp. nov., a novel bacterium isolated from Harbin, the capital city of Heilongjiang province.</title>
        <authorList>
            <person name="Li J."/>
        </authorList>
    </citation>
    <scope>NUCLEOTIDE SEQUENCE [LARGE SCALE GENOMIC DNA]</scope>
    <source>
        <strain evidence="3 4">NEAU-Y5</strain>
    </source>
</reference>
<feature type="transmembrane region" description="Helical" evidence="2">
    <location>
        <begin position="71"/>
        <end position="91"/>
    </location>
</feature>
<proteinExistence type="predicted"/>
<name>A0ABS7ZEW7_9MICO</name>
<keyword evidence="2" id="KW-0472">Membrane</keyword>
<evidence type="ECO:0000256" key="1">
    <source>
        <dbReference type="SAM" id="MobiDB-lite"/>
    </source>
</evidence>
<feature type="region of interest" description="Disordered" evidence="1">
    <location>
        <begin position="114"/>
        <end position="174"/>
    </location>
</feature>
<keyword evidence="4" id="KW-1185">Reference proteome</keyword>
<evidence type="ECO:0000313" key="3">
    <source>
        <dbReference type="EMBL" id="MCA5893458.1"/>
    </source>
</evidence>
<feature type="transmembrane region" description="Helical" evidence="2">
    <location>
        <begin position="48"/>
        <end position="65"/>
    </location>
</feature>
<evidence type="ECO:0000313" key="4">
    <source>
        <dbReference type="Proteomes" id="UP001319870"/>
    </source>
</evidence>
<gene>
    <name evidence="3" type="ORF">LEP48_08845</name>
</gene>
<dbReference type="EMBL" id="JAIXCQ010000005">
    <property type="protein sequence ID" value="MCA5893458.1"/>
    <property type="molecule type" value="Genomic_DNA"/>
</dbReference>
<dbReference type="RefSeq" id="WP_225565230.1">
    <property type="nucleotide sequence ID" value="NZ_JAIXCQ010000005.1"/>
</dbReference>
<feature type="compositionally biased region" description="Low complexity" evidence="1">
    <location>
        <begin position="8"/>
        <end position="25"/>
    </location>
</feature>
<dbReference type="InterPro" id="IPR021449">
    <property type="entry name" value="DUF3099"/>
</dbReference>
<keyword evidence="2" id="KW-0812">Transmembrane</keyword>
<protein>
    <submittedName>
        <fullName evidence="3">DUF3099 domain-containing protein</fullName>
    </submittedName>
</protein>
<feature type="compositionally biased region" description="Low complexity" evidence="1">
    <location>
        <begin position="125"/>
        <end position="136"/>
    </location>
</feature>
<feature type="region of interest" description="Disordered" evidence="1">
    <location>
        <begin position="1"/>
        <end position="42"/>
    </location>
</feature>
<keyword evidence="2" id="KW-1133">Transmembrane helix</keyword>